<dbReference type="PROSITE" id="PS01081">
    <property type="entry name" value="HTH_TETR_1"/>
    <property type="match status" value="1"/>
</dbReference>
<dbReference type="InterPro" id="IPR036271">
    <property type="entry name" value="Tet_transcr_reg_TetR-rel_C_sf"/>
</dbReference>
<gene>
    <name evidence="4" type="ORF">FHS19_006050</name>
</gene>
<name>A0A839U0P6_9BACL</name>
<dbReference type="GO" id="GO:0003700">
    <property type="term" value="F:DNA-binding transcription factor activity"/>
    <property type="evidence" value="ECO:0007669"/>
    <property type="project" value="InterPro"/>
</dbReference>
<dbReference type="Proteomes" id="UP000517523">
    <property type="component" value="Unassembled WGS sequence"/>
</dbReference>
<dbReference type="InterPro" id="IPR023772">
    <property type="entry name" value="DNA-bd_HTH_TetR-type_CS"/>
</dbReference>
<evidence type="ECO:0000256" key="2">
    <source>
        <dbReference type="PROSITE-ProRule" id="PRU00335"/>
    </source>
</evidence>
<dbReference type="PRINTS" id="PR00455">
    <property type="entry name" value="HTHTETR"/>
</dbReference>
<dbReference type="PANTHER" id="PTHR30328">
    <property type="entry name" value="TRANSCRIPTIONAL REPRESSOR"/>
    <property type="match status" value="1"/>
</dbReference>
<comment type="caution">
    <text evidence="4">The sequence shown here is derived from an EMBL/GenBank/DDBJ whole genome shotgun (WGS) entry which is preliminary data.</text>
</comment>
<evidence type="ECO:0000313" key="4">
    <source>
        <dbReference type="EMBL" id="MBB3131330.1"/>
    </source>
</evidence>
<dbReference type="AlphaFoldDB" id="A0A839U0P6"/>
<feature type="domain" description="HTH tetR-type" evidence="3">
    <location>
        <begin position="10"/>
        <end position="70"/>
    </location>
</feature>
<protein>
    <submittedName>
        <fullName evidence="4">AcrR family transcriptional regulator</fullName>
    </submittedName>
</protein>
<evidence type="ECO:0000313" key="5">
    <source>
        <dbReference type="Proteomes" id="UP000517523"/>
    </source>
</evidence>
<dbReference type="Gene3D" id="1.10.10.60">
    <property type="entry name" value="Homeodomain-like"/>
    <property type="match status" value="1"/>
</dbReference>
<dbReference type="GO" id="GO:0045892">
    <property type="term" value="P:negative regulation of DNA-templated transcription"/>
    <property type="evidence" value="ECO:0007669"/>
    <property type="project" value="InterPro"/>
</dbReference>
<reference evidence="4 5" key="1">
    <citation type="submission" date="2020-08" db="EMBL/GenBank/DDBJ databases">
        <title>Genomic Encyclopedia of Type Strains, Phase III (KMG-III): the genomes of soil and plant-associated and newly described type strains.</title>
        <authorList>
            <person name="Whitman W."/>
        </authorList>
    </citation>
    <scope>NUCLEOTIDE SEQUENCE [LARGE SCALE GENOMIC DNA]</scope>
    <source>
        <strain evidence="4 5">CECT 5831</strain>
    </source>
</reference>
<dbReference type="GO" id="GO:0003677">
    <property type="term" value="F:DNA binding"/>
    <property type="evidence" value="ECO:0007669"/>
    <property type="project" value="UniProtKB-UniRule"/>
</dbReference>
<keyword evidence="1 2" id="KW-0238">DNA-binding</keyword>
<dbReference type="InterPro" id="IPR001647">
    <property type="entry name" value="HTH_TetR"/>
</dbReference>
<dbReference type="SUPFAM" id="SSF48498">
    <property type="entry name" value="Tetracyclin repressor-like, C-terminal domain"/>
    <property type="match status" value="1"/>
</dbReference>
<dbReference type="Pfam" id="PF08360">
    <property type="entry name" value="TetR_C_5"/>
    <property type="match status" value="1"/>
</dbReference>
<dbReference type="PROSITE" id="PS50977">
    <property type="entry name" value="HTH_TETR_2"/>
    <property type="match status" value="1"/>
</dbReference>
<evidence type="ECO:0000256" key="1">
    <source>
        <dbReference type="ARBA" id="ARBA00023125"/>
    </source>
</evidence>
<dbReference type="InterPro" id="IPR009057">
    <property type="entry name" value="Homeodomain-like_sf"/>
</dbReference>
<sequence length="197" mass="22394">MARPTGGKSNETKKLILDKATKIFEYKGYTATSMEDIRSETKLSKGTVYYHFKNKEDLYLYCISQASISFVEKWNKLSNNEATAIDKLHLWGKLYGIEMQQPLTKTIPEYVASTKEFPLANSILELFEPEFNIIRLLLIEGKESGEFARHINIDNVSVILYNLVSNLSISPIFGYDSEDLQVLFKDAINVALHGIKA</sequence>
<organism evidence="4 5">
    <name type="scientific">Paenibacillus rhizosphaerae</name>
    <dbReference type="NCBI Taxonomy" id="297318"/>
    <lineage>
        <taxon>Bacteria</taxon>
        <taxon>Bacillati</taxon>
        <taxon>Bacillota</taxon>
        <taxon>Bacilli</taxon>
        <taxon>Bacillales</taxon>
        <taxon>Paenibacillaceae</taxon>
        <taxon>Paenibacillus</taxon>
    </lineage>
</organism>
<dbReference type="Gene3D" id="1.10.357.10">
    <property type="entry name" value="Tetracycline Repressor, domain 2"/>
    <property type="match status" value="1"/>
</dbReference>
<dbReference type="EMBL" id="JACHXJ010000006">
    <property type="protein sequence ID" value="MBB3131330.1"/>
    <property type="molecule type" value="Genomic_DNA"/>
</dbReference>
<dbReference type="InterPro" id="IPR050109">
    <property type="entry name" value="HTH-type_TetR-like_transc_reg"/>
</dbReference>
<feature type="DNA-binding region" description="H-T-H motif" evidence="2">
    <location>
        <begin position="33"/>
        <end position="52"/>
    </location>
</feature>
<dbReference type="PANTHER" id="PTHR30328:SF54">
    <property type="entry name" value="HTH-TYPE TRANSCRIPTIONAL REPRESSOR SCO4008"/>
    <property type="match status" value="1"/>
</dbReference>
<accession>A0A839U0P6</accession>
<proteinExistence type="predicted"/>
<dbReference type="SUPFAM" id="SSF46689">
    <property type="entry name" value="Homeodomain-like"/>
    <property type="match status" value="1"/>
</dbReference>
<dbReference type="Pfam" id="PF00440">
    <property type="entry name" value="TetR_N"/>
    <property type="match status" value="1"/>
</dbReference>
<evidence type="ECO:0000259" key="3">
    <source>
        <dbReference type="PROSITE" id="PS50977"/>
    </source>
</evidence>
<dbReference type="InterPro" id="IPR013571">
    <property type="entry name" value="Tscrpt_reg_QacR_C"/>
</dbReference>